<dbReference type="InterPro" id="IPR044822">
    <property type="entry name" value="Myb_DNA-bind_4"/>
</dbReference>
<protein>
    <recommendedName>
        <fullName evidence="3">Myb/SANT-like DNA-binding domain-containing protein</fullName>
    </recommendedName>
</protein>
<evidence type="ECO:0000256" key="2">
    <source>
        <dbReference type="SAM" id="MobiDB-lite"/>
    </source>
</evidence>
<feature type="region of interest" description="Disordered" evidence="2">
    <location>
        <begin position="130"/>
        <end position="151"/>
    </location>
</feature>
<proteinExistence type="predicted"/>
<feature type="compositionally biased region" description="Low complexity" evidence="2">
    <location>
        <begin position="130"/>
        <end position="144"/>
    </location>
</feature>
<accession>A0AAN7VGS2</accession>
<keyword evidence="5" id="KW-1185">Reference proteome</keyword>
<evidence type="ECO:0000256" key="1">
    <source>
        <dbReference type="SAM" id="Coils"/>
    </source>
</evidence>
<evidence type="ECO:0000259" key="3">
    <source>
        <dbReference type="Pfam" id="PF13837"/>
    </source>
</evidence>
<keyword evidence="1" id="KW-0175">Coiled coil</keyword>
<sequence>MPKFRNPQVKKKLLWEEISQAMNIRGYSVAVDAADRKIRNMKATYRTIVDNNNKKKSTGKGRISWEYFSIFQDILREDKTVNPCPLMSSTASETNSVNTNNTKPTRVNNNTPLNEPSIDVEPEVQTLCNSGSVTPTSSVSSVGSQKCNKPQKATQLDMLRKRQLQIEEDKLSELKKLRESVEENNKLQREKLEILKLMIAQSNT</sequence>
<reference evidence="4 5" key="1">
    <citation type="journal article" date="2024" name="Insects">
        <title>An Improved Chromosome-Level Genome Assembly of the Firefly Pyrocoelia pectoralis.</title>
        <authorList>
            <person name="Fu X."/>
            <person name="Meyer-Rochow V.B."/>
            <person name="Ballantyne L."/>
            <person name="Zhu X."/>
        </authorList>
    </citation>
    <scope>NUCLEOTIDE SEQUENCE [LARGE SCALE GENOMIC DNA]</scope>
    <source>
        <strain evidence="4">XCY_ONT2</strain>
    </source>
</reference>
<dbReference type="PANTHER" id="PTHR47595:SF1">
    <property type="entry name" value="MYB_SANT-LIKE DNA-BINDING DOMAIN-CONTAINING PROTEIN"/>
    <property type="match status" value="1"/>
</dbReference>
<dbReference type="EMBL" id="JAVRBK010000002">
    <property type="protein sequence ID" value="KAK5647667.1"/>
    <property type="molecule type" value="Genomic_DNA"/>
</dbReference>
<feature type="coiled-coil region" evidence="1">
    <location>
        <begin position="164"/>
        <end position="198"/>
    </location>
</feature>
<evidence type="ECO:0000313" key="4">
    <source>
        <dbReference type="EMBL" id="KAK5647667.1"/>
    </source>
</evidence>
<feature type="region of interest" description="Disordered" evidence="2">
    <location>
        <begin position="88"/>
        <end position="116"/>
    </location>
</feature>
<gene>
    <name evidence="4" type="ORF">RI129_002559</name>
</gene>
<dbReference type="AlphaFoldDB" id="A0AAN7VGS2"/>
<comment type="caution">
    <text evidence="4">The sequence shown here is derived from an EMBL/GenBank/DDBJ whole genome shotgun (WGS) entry which is preliminary data.</text>
</comment>
<dbReference type="Proteomes" id="UP001329430">
    <property type="component" value="Chromosome 2"/>
</dbReference>
<feature type="domain" description="Myb/SANT-like DNA-binding" evidence="3">
    <location>
        <begin position="4"/>
        <end position="72"/>
    </location>
</feature>
<name>A0AAN7VGS2_9COLE</name>
<feature type="compositionally biased region" description="Polar residues" evidence="2">
    <location>
        <begin position="88"/>
        <end position="114"/>
    </location>
</feature>
<evidence type="ECO:0000313" key="5">
    <source>
        <dbReference type="Proteomes" id="UP001329430"/>
    </source>
</evidence>
<dbReference type="Pfam" id="PF13837">
    <property type="entry name" value="Myb_DNA-bind_4"/>
    <property type="match status" value="1"/>
</dbReference>
<organism evidence="4 5">
    <name type="scientific">Pyrocoelia pectoralis</name>
    <dbReference type="NCBI Taxonomy" id="417401"/>
    <lineage>
        <taxon>Eukaryota</taxon>
        <taxon>Metazoa</taxon>
        <taxon>Ecdysozoa</taxon>
        <taxon>Arthropoda</taxon>
        <taxon>Hexapoda</taxon>
        <taxon>Insecta</taxon>
        <taxon>Pterygota</taxon>
        <taxon>Neoptera</taxon>
        <taxon>Endopterygota</taxon>
        <taxon>Coleoptera</taxon>
        <taxon>Polyphaga</taxon>
        <taxon>Elateriformia</taxon>
        <taxon>Elateroidea</taxon>
        <taxon>Lampyridae</taxon>
        <taxon>Lampyrinae</taxon>
        <taxon>Pyrocoelia</taxon>
    </lineage>
</organism>
<dbReference type="Gene3D" id="1.10.10.60">
    <property type="entry name" value="Homeodomain-like"/>
    <property type="match status" value="1"/>
</dbReference>
<dbReference type="PANTHER" id="PTHR47595">
    <property type="entry name" value="HEAT SHOCK 70 KDA PROTEIN 14"/>
    <property type="match status" value="1"/>
</dbReference>